<feature type="compositionally biased region" description="Basic and acidic residues" evidence="1">
    <location>
        <begin position="54"/>
        <end position="81"/>
    </location>
</feature>
<reference evidence="2" key="1">
    <citation type="submission" date="2021-01" db="EMBL/GenBank/DDBJ databases">
        <authorList>
            <person name="Corre E."/>
            <person name="Pelletier E."/>
            <person name="Niang G."/>
            <person name="Scheremetjew M."/>
            <person name="Finn R."/>
            <person name="Kale V."/>
            <person name="Holt S."/>
            <person name="Cochrane G."/>
            <person name="Meng A."/>
            <person name="Brown T."/>
            <person name="Cohen L."/>
        </authorList>
    </citation>
    <scope>NUCLEOTIDE SEQUENCE</scope>
    <source>
        <strain evidence="2">CCMP1756</strain>
    </source>
</reference>
<proteinExistence type="predicted"/>
<gene>
    <name evidence="2" type="ORF">PCAL00307_LOCUS19663</name>
</gene>
<feature type="region of interest" description="Disordered" evidence="1">
    <location>
        <begin position="30"/>
        <end position="106"/>
    </location>
</feature>
<dbReference type="AlphaFoldDB" id="A0A7S4A5A4"/>
<name>A0A7S4A5A4_9STRA</name>
<dbReference type="EMBL" id="HBIW01022805">
    <property type="protein sequence ID" value="CAE0704215.1"/>
    <property type="molecule type" value="Transcribed_RNA"/>
</dbReference>
<sequence>MALRMVLRRLSAATLVPAARGAVPRRVLPSARRALAAPPSTPDDDDDDADDEPPVEHELPQYWRDLESRTVNRKPRVDGPRGRGPRRKREEDYWQEAGLYDKPRNE</sequence>
<feature type="compositionally biased region" description="Acidic residues" evidence="1">
    <location>
        <begin position="42"/>
        <end position="53"/>
    </location>
</feature>
<evidence type="ECO:0000256" key="1">
    <source>
        <dbReference type="SAM" id="MobiDB-lite"/>
    </source>
</evidence>
<evidence type="ECO:0000313" key="2">
    <source>
        <dbReference type="EMBL" id="CAE0704215.1"/>
    </source>
</evidence>
<organism evidence="2">
    <name type="scientific">Pelagomonas calceolata</name>
    <dbReference type="NCBI Taxonomy" id="35677"/>
    <lineage>
        <taxon>Eukaryota</taxon>
        <taxon>Sar</taxon>
        <taxon>Stramenopiles</taxon>
        <taxon>Ochrophyta</taxon>
        <taxon>Pelagophyceae</taxon>
        <taxon>Pelagomonadales</taxon>
        <taxon>Pelagomonadaceae</taxon>
        <taxon>Pelagomonas</taxon>
    </lineage>
</organism>
<accession>A0A7S4A5A4</accession>
<protein>
    <submittedName>
        <fullName evidence="2">Uncharacterized protein</fullName>
    </submittedName>
</protein>